<protein>
    <submittedName>
        <fullName evidence="1">Putative secreted protein</fullName>
    </submittedName>
</protein>
<sequence>MARQMLVAMAVVRIQQTSSCHHSWSPCCSAWLAYAASSAVQPDCGGLTSPQPHEASCVHGHTMQTIRWEHIGFAATRTSAADRF</sequence>
<dbReference type="AlphaFoldDB" id="A0A6B0TY02"/>
<organism evidence="1">
    <name type="scientific">Ixodes ricinus</name>
    <name type="common">Common tick</name>
    <name type="synonym">Acarus ricinus</name>
    <dbReference type="NCBI Taxonomy" id="34613"/>
    <lineage>
        <taxon>Eukaryota</taxon>
        <taxon>Metazoa</taxon>
        <taxon>Ecdysozoa</taxon>
        <taxon>Arthropoda</taxon>
        <taxon>Chelicerata</taxon>
        <taxon>Arachnida</taxon>
        <taxon>Acari</taxon>
        <taxon>Parasitiformes</taxon>
        <taxon>Ixodida</taxon>
        <taxon>Ixodoidea</taxon>
        <taxon>Ixodidae</taxon>
        <taxon>Ixodinae</taxon>
        <taxon>Ixodes</taxon>
    </lineage>
</organism>
<name>A0A6B0TY02_IXORI</name>
<reference evidence="1" key="1">
    <citation type="submission" date="2019-12" db="EMBL/GenBank/DDBJ databases">
        <title>An insight into the sialome of adult female Ixodes ricinus ticks feeding for 6 days.</title>
        <authorList>
            <person name="Perner J."/>
            <person name="Ribeiro J.M.C."/>
        </authorList>
    </citation>
    <scope>NUCLEOTIDE SEQUENCE</scope>
    <source>
        <strain evidence="1">Semi-engorged</strain>
        <tissue evidence="1">Salivary glands</tissue>
    </source>
</reference>
<dbReference type="EMBL" id="GIFC01002976">
    <property type="protein sequence ID" value="MXU85059.1"/>
    <property type="molecule type" value="Transcribed_RNA"/>
</dbReference>
<evidence type="ECO:0000313" key="1">
    <source>
        <dbReference type="EMBL" id="MXU85059.1"/>
    </source>
</evidence>
<proteinExistence type="predicted"/>
<accession>A0A6B0TY02</accession>